<accession>A0A0E9VD58</accession>
<protein>
    <submittedName>
        <fullName evidence="1">Uncharacterized protein</fullName>
    </submittedName>
</protein>
<dbReference type="EMBL" id="GBXM01033429">
    <property type="protein sequence ID" value="JAH75148.1"/>
    <property type="molecule type" value="Transcribed_RNA"/>
</dbReference>
<evidence type="ECO:0000313" key="1">
    <source>
        <dbReference type="EMBL" id="JAH75148.1"/>
    </source>
</evidence>
<dbReference type="AlphaFoldDB" id="A0A0E9VD58"/>
<organism evidence="1">
    <name type="scientific">Anguilla anguilla</name>
    <name type="common">European freshwater eel</name>
    <name type="synonym">Muraena anguilla</name>
    <dbReference type="NCBI Taxonomy" id="7936"/>
    <lineage>
        <taxon>Eukaryota</taxon>
        <taxon>Metazoa</taxon>
        <taxon>Chordata</taxon>
        <taxon>Craniata</taxon>
        <taxon>Vertebrata</taxon>
        <taxon>Euteleostomi</taxon>
        <taxon>Actinopterygii</taxon>
        <taxon>Neopterygii</taxon>
        <taxon>Teleostei</taxon>
        <taxon>Anguilliformes</taxon>
        <taxon>Anguillidae</taxon>
        <taxon>Anguilla</taxon>
    </lineage>
</organism>
<reference evidence="1" key="2">
    <citation type="journal article" date="2015" name="Fish Shellfish Immunol.">
        <title>Early steps in the European eel (Anguilla anguilla)-Vibrio vulnificus interaction in the gills: Role of the RtxA13 toxin.</title>
        <authorList>
            <person name="Callol A."/>
            <person name="Pajuelo D."/>
            <person name="Ebbesson L."/>
            <person name="Teles M."/>
            <person name="MacKenzie S."/>
            <person name="Amaro C."/>
        </authorList>
    </citation>
    <scope>NUCLEOTIDE SEQUENCE</scope>
</reference>
<name>A0A0E9VD58_ANGAN</name>
<reference evidence="1" key="1">
    <citation type="submission" date="2014-11" db="EMBL/GenBank/DDBJ databases">
        <authorList>
            <person name="Amaro Gonzalez C."/>
        </authorList>
    </citation>
    <scope>NUCLEOTIDE SEQUENCE</scope>
</reference>
<proteinExistence type="predicted"/>
<sequence length="29" mass="3264">MTAAPFVLMWSMLPDWSPNKGMPTIGTPW</sequence>